<evidence type="ECO:0000256" key="3">
    <source>
        <dbReference type="ARBA" id="ARBA00022989"/>
    </source>
</evidence>
<gene>
    <name evidence="7" type="ORF">F7018_07355</name>
</gene>
<dbReference type="Proteomes" id="UP000467305">
    <property type="component" value="Unassembled WGS sequence"/>
</dbReference>
<evidence type="ECO:0000256" key="4">
    <source>
        <dbReference type="ARBA" id="ARBA00023136"/>
    </source>
</evidence>
<organism evidence="7 8">
    <name type="scientific">Tenacibaculum aiptasiae</name>
    <dbReference type="NCBI Taxonomy" id="426481"/>
    <lineage>
        <taxon>Bacteria</taxon>
        <taxon>Pseudomonadati</taxon>
        <taxon>Bacteroidota</taxon>
        <taxon>Flavobacteriia</taxon>
        <taxon>Flavobacteriales</taxon>
        <taxon>Flavobacteriaceae</taxon>
        <taxon>Tenacibaculum</taxon>
    </lineage>
</organism>
<dbReference type="AlphaFoldDB" id="A0A7J5AMW0"/>
<dbReference type="OrthoDB" id="762068at2"/>
<comment type="subcellular location">
    <subcellularLocation>
        <location evidence="1">Membrane</location>
        <topology evidence="1">Multi-pass membrane protein</topology>
    </subcellularLocation>
</comment>
<dbReference type="GO" id="GO:0016020">
    <property type="term" value="C:membrane"/>
    <property type="evidence" value="ECO:0007669"/>
    <property type="project" value="UniProtKB-SubCell"/>
</dbReference>
<dbReference type="EMBL" id="WAAU01000011">
    <property type="protein sequence ID" value="KAB1158913.1"/>
    <property type="molecule type" value="Genomic_DNA"/>
</dbReference>
<keyword evidence="8" id="KW-1185">Reference proteome</keyword>
<evidence type="ECO:0000256" key="1">
    <source>
        <dbReference type="ARBA" id="ARBA00004141"/>
    </source>
</evidence>
<evidence type="ECO:0000313" key="8">
    <source>
        <dbReference type="Proteomes" id="UP000467305"/>
    </source>
</evidence>
<dbReference type="RefSeq" id="WP_150899394.1">
    <property type="nucleotide sequence ID" value="NZ_WAAU01000011.1"/>
</dbReference>
<name>A0A7J5AMW0_9FLAO</name>
<keyword evidence="3 5" id="KW-1133">Transmembrane helix</keyword>
<evidence type="ECO:0000259" key="6">
    <source>
        <dbReference type="Pfam" id="PF06271"/>
    </source>
</evidence>
<dbReference type="InterPro" id="IPR010432">
    <property type="entry name" value="RDD"/>
</dbReference>
<protein>
    <submittedName>
        <fullName evidence="7">RDD family protein</fullName>
    </submittedName>
</protein>
<proteinExistence type="predicted"/>
<feature type="transmembrane region" description="Helical" evidence="5">
    <location>
        <begin position="12"/>
        <end position="35"/>
    </location>
</feature>
<evidence type="ECO:0000256" key="5">
    <source>
        <dbReference type="SAM" id="Phobius"/>
    </source>
</evidence>
<keyword evidence="2 5" id="KW-0812">Transmembrane</keyword>
<evidence type="ECO:0000313" key="7">
    <source>
        <dbReference type="EMBL" id="KAB1158913.1"/>
    </source>
</evidence>
<keyword evidence="4 5" id="KW-0472">Membrane</keyword>
<comment type="caution">
    <text evidence="7">The sequence shown here is derived from an EMBL/GenBank/DDBJ whole genome shotgun (WGS) entry which is preliminary data.</text>
</comment>
<sequence length="119" mass="13885">MKTNEVNKGTRIINFVIDTLAVSFISLILYSGLYSFDYAELYYLVFIFYYFIFEYFLGQTLGKMITNTVVVDMTNSKPSIRKTLYRTLLRLNPFDTVSYLFGLEQGGHDLISKTRLKNK</sequence>
<dbReference type="Pfam" id="PF06271">
    <property type="entry name" value="RDD"/>
    <property type="match status" value="1"/>
</dbReference>
<evidence type="ECO:0000256" key="2">
    <source>
        <dbReference type="ARBA" id="ARBA00022692"/>
    </source>
</evidence>
<accession>A0A7J5AMW0</accession>
<feature type="transmembrane region" description="Helical" evidence="5">
    <location>
        <begin position="41"/>
        <end position="57"/>
    </location>
</feature>
<reference evidence="7 8" key="1">
    <citation type="submission" date="2019-09" db="EMBL/GenBank/DDBJ databases">
        <authorList>
            <person name="Cao W.R."/>
        </authorList>
    </citation>
    <scope>NUCLEOTIDE SEQUENCE [LARGE SCALE GENOMIC DNA]</scope>
    <source>
        <strain evidence="8">a4</strain>
    </source>
</reference>
<feature type="domain" description="RDD" evidence="6">
    <location>
        <begin position="10"/>
        <end position="102"/>
    </location>
</feature>